<reference evidence="2" key="1">
    <citation type="journal article" date="2021" name="Open Biol.">
        <title>Shared evolutionary footprints suggest mitochondrial oxidative damage underlies multiple complex I losses in fungi.</title>
        <authorList>
            <person name="Schikora-Tamarit M.A."/>
            <person name="Marcet-Houben M."/>
            <person name="Nosek J."/>
            <person name="Gabaldon T."/>
        </authorList>
    </citation>
    <scope>NUCLEOTIDE SEQUENCE</scope>
    <source>
        <strain evidence="2">NCAIM Y.01608</strain>
    </source>
</reference>
<dbReference type="AlphaFoldDB" id="A0A9P8T4B1"/>
<keyword evidence="3" id="KW-1185">Reference proteome</keyword>
<proteinExistence type="predicted"/>
<feature type="domain" description="PH-like" evidence="1">
    <location>
        <begin position="211"/>
        <end position="297"/>
    </location>
</feature>
<name>A0A9P8T4B1_9ASCO</name>
<reference evidence="2" key="2">
    <citation type="submission" date="2021-01" db="EMBL/GenBank/DDBJ databases">
        <authorList>
            <person name="Schikora-Tamarit M.A."/>
        </authorList>
    </citation>
    <scope>NUCLEOTIDE SEQUENCE</scope>
    <source>
        <strain evidence="2">NCAIM Y.01608</strain>
    </source>
</reference>
<organism evidence="2 3">
    <name type="scientific">Ogataea polymorpha</name>
    <dbReference type="NCBI Taxonomy" id="460523"/>
    <lineage>
        <taxon>Eukaryota</taxon>
        <taxon>Fungi</taxon>
        <taxon>Dikarya</taxon>
        <taxon>Ascomycota</taxon>
        <taxon>Saccharomycotina</taxon>
        <taxon>Pichiomycetes</taxon>
        <taxon>Pichiales</taxon>
        <taxon>Pichiaceae</taxon>
        <taxon>Ogataea</taxon>
    </lineage>
</organism>
<comment type="caution">
    <text evidence="2">The sequence shown here is derived from an EMBL/GenBank/DDBJ whole genome shotgun (WGS) entry which is preliminary data.</text>
</comment>
<protein>
    <recommendedName>
        <fullName evidence="1">PH-like domain-containing protein</fullName>
    </recommendedName>
</protein>
<gene>
    <name evidence="2" type="ORF">OGATHE_003695</name>
</gene>
<sequence length="597" mass="68564">MKSTESEPTKYPSYRLGVAMNSPMDAGHVLDEIKTTESHYISELGSLMRLVNAFDVRFNNYFDDSVDDAIEEQMVHRRKKNTRLAKTVRTLITMHRELGKILQTDDLAVLAAKFAEWCTDAIKLYKQYISLYRLQENQSVSEVELRRQPLLRLAYLHQSIKCVKNMLSLQMDRLQGGSVFSDLEVAIHRLEQTMEEAHRMECLQRKKLEKHVNFSSVRSMTDFSMICSSFSMNSIVETYRTEMYYTNEKLDTSLIFKTLELMFLKNQTVALVSLEKGERTLVFPPLRANELHYDKQVEDEIYVFKHTLDTGICVYLKLDSAMHSRLAKFWNRPAKLAKTRSMGMGIQLQGRLSSEEPESQPHHRVSEIKAYGVQQPQVAEVHPAREVPRAPLQPVSSSKLNSFDPLRFAQNYQHGIDGSYLKKKRQSVFGMLSTIIKKKLTVSEPTDSVVEEIFRKSKHLFLQRVEWCKWEDNQWSQPVRVDLLLLQSDSDNYLMGTNVDSELRTEFLIKLNDSTIVRRASATDIHITSCDLQSAVTLFWLKTAGVDEASQLFQNVLTRSTSLSNSSSYSSNLSTTTYNPSIKTFVTSTSIASNTKK</sequence>
<accession>A0A9P8T4B1</accession>
<dbReference type="InterPro" id="IPR058189">
    <property type="entry name" value="PH-like_ascomyc"/>
</dbReference>
<dbReference type="Proteomes" id="UP000788993">
    <property type="component" value="Unassembled WGS sequence"/>
</dbReference>
<evidence type="ECO:0000259" key="1">
    <source>
        <dbReference type="Pfam" id="PF25409"/>
    </source>
</evidence>
<dbReference type="Pfam" id="PF25409">
    <property type="entry name" value="PH_33"/>
    <property type="match status" value="1"/>
</dbReference>
<evidence type="ECO:0000313" key="2">
    <source>
        <dbReference type="EMBL" id="KAH3664880.1"/>
    </source>
</evidence>
<dbReference type="EMBL" id="JAEUBD010001178">
    <property type="protein sequence ID" value="KAH3664880.1"/>
    <property type="molecule type" value="Genomic_DNA"/>
</dbReference>
<evidence type="ECO:0000313" key="3">
    <source>
        <dbReference type="Proteomes" id="UP000788993"/>
    </source>
</evidence>